<dbReference type="PATRIC" id="fig|1384056.3.peg.1946"/>
<dbReference type="STRING" id="1384056.N787_13105"/>
<comment type="caution">
    <text evidence="4">The sequence shown here is derived from an EMBL/GenBank/DDBJ whole genome shotgun (WGS) entry which is preliminary data.</text>
</comment>
<accession>A0A091B1B6</accession>
<sequence>MLPPAPPSPPAPEPPPAPAPAPVPAGRPTSPLAIVALVGGILGWTLLPWLGSLAAVICGHMARAEIRRSAGTMDGDGMAIAGLILGWTAIALSILALLAVILFFGGLAVLLGALGLSGQL</sequence>
<feature type="transmembrane region" description="Helical" evidence="2">
    <location>
        <begin position="32"/>
        <end position="57"/>
    </location>
</feature>
<keyword evidence="5" id="KW-1185">Reference proteome</keyword>
<reference evidence="4 5" key="1">
    <citation type="submission" date="2013-09" db="EMBL/GenBank/DDBJ databases">
        <title>Genome sequencing of Arenimonas metalli.</title>
        <authorList>
            <person name="Chen F."/>
            <person name="Wang G."/>
        </authorList>
    </citation>
    <scope>NUCLEOTIDE SEQUENCE [LARGE SCALE GENOMIC DNA]</scope>
    <source>
        <strain evidence="4 5">CF5-1</strain>
    </source>
</reference>
<feature type="region of interest" description="Disordered" evidence="1">
    <location>
        <begin position="1"/>
        <end position="24"/>
    </location>
</feature>
<keyword evidence="2" id="KW-1133">Transmembrane helix</keyword>
<organism evidence="4 5">
    <name type="scientific">Arenimonas metalli CF5-1</name>
    <dbReference type="NCBI Taxonomy" id="1384056"/>
    <lineage>
        <taxon>Bacteria</taxon>
        <taxon>Pseudomonadati</taxon>
        <taxon>Pseudomonadota</taxon>
        <taxon>Gammaproteobacteria</taxon>
        <taxon>Lysobacterales</taxon>
        <taxon>Lysobacteraceae</taxon>
        <taxon>Arenimonas</taxon>
    </lineage>
</organism>
<evidence type="ECO:0000313" key="4">
    <source>
        <dbReference type="EMBL" id="KFN45357.1"/>
    </source>
</evidence>
<evidence type="ECO:0000313" key="5">
    <source>
        <dbReference type="Proteomes" id="UP000029393"/>
    </source>
</evidence>
<feature type="transmembrane region" description="Helical" evidence="2">
    <location>
        <begin position="78"/>
        <end position="111"/>
    </location>
</feature>
<feature type="domain" description="DUF4190" evidence="3">
    <location>
        <begin position="32"/>
        <end position="96"/>
    </location>
</feature>
<name>A0A091B1B6_9GAMM</name>
<gene>
    <name evidence="4" type="ORF">N787_13105</name>
</gene>
<protein>
    <recommendedName>
        <fullName evidence="3">DUF4190 domain-containing protein</fullName>
    </recommendedName>
</protein>
<keyword evidence="2" id="KW-0472">Membrane</keyword>
<dbReference type="Pfam" id="PF13828">
    <property type="entry name" value="DUF4190"/>
    <property type="match status" value="1"/>
</dbReference>
<evidence type="ECO:0000259" key="3">
    <source>
        <dbReference type="Pfam" id="PF13828"/>
    </source>
</evidence>
<dbReference type="InterPro" id="IPR025241">
    <property type="entry name" value="DUF4190"/>
</dbReference>
<evidence type="ECO:0000256" key="2">
    <source>
        <dbReference type="SAM" id="Phobius"/>
    </source>
</evidence>
<proteinExistence type="predicted"/>
<dbReference type="OrthoDB" id="6183992at2"/>
<dbReference type="eggNOG" id="ENOG5033A46">
    <property type="taxonomic scope" value="Bacteria"/>
</dbReference>
<dbReference type="Proteomes" id="UP000029393">
    <property type="component" value="Unassembled WGS sequence"/>
</dbReference>
<evidence type="ECO:0000256" key="1">
    <source>
        <dbReference type="SAM" id="MobiDB-lite"/>
    </source>
</evidence>
<dbReference type="EMBL" id="AVCK01000030">
    <property type="protein sequence ID" value="KFN45357.1"/>
    <property type="molecule type" value="Genomic_DNA"/>
</dbReference>
<keyword evidence="2" id="KW-0812">Transmembrane</keyword>
<dbReference type="AlphaFoldDB" id="A0A091B1B6"/>